<dbReference type="RefSeq" id="WP_191623595.1">
    <property type="nucleotide sequence ID" value="NZ_CABVJH010000007.1"/>
</dbReference>
<name>A0A5E7WID4_PSEFL</name>
<reference evidence="1 2" key="1">
    <citation type="submission" date="2019-09" db="EMBL/GenBank/DDBJ databases">
        <authorList>
            <person name="Chandra G."/>
            <person name="Truman W A."/>
        </authorList>
    </citation>
    <scope>NUCLEOTIDE SEQUENCE [LARGE SCALE GENOMIC DNA]</scope>
    <source>
        <strain evidence="1">PS943</strain>
    </source>
</reference>
<dbReference type="Proteomes" id="UP000325645">
    <property type="component" value="Unassembled WGS sequence"/>
</dbReference>
<evidence type="ECO:0000313" key="2">
    <source>
        <dbReference type="Proteomes" id="UP000325645"/>
    </source>
</evidence>
<accession>A0A5E7WID4</accession>
<evidence type="ECO:0000313" key="1">
    <source>
        <dbReference type="EMBL" id="VVQ34958.1"/>
    </source>
</evidence>
<organism evidence="1 2">
    <name type="scientific">Pseudomonas fluorescens</name>
    <dbReference type="NCBI Taxonomy" id="294"/>
    <lineage>
        <taxon>Bacteria</taxon>
        <taxon>Pseudomonadati</taxon>
        <taxon>Pseudomonadota</taxon>
        <taxon>Gammaproteobacteria</taxon>
        <taxon>Pseudomonadales</taxon>
        <taxon>Pseudomonadaceae</taxon>
        <taxon>Pseudomonas</taxon>
    </lineage>
</organism>
<dbReference type="AlphaFoldDB" id="A0A5E7WID4"/>
<gene>
    <name evidence="1" type="ORF">PS943_04125</name>
</gene>
<dbReference type="EMBL" id="CABVJH010000007">
    <property type="protein sequence ID" value="VVQ34958.1"/>
    <property type="molecule type" value="Genomic_DNA"/>
</dbReference>
<protein>
    <submittedName>
        <fullName evidence="1">Uncharacterized protein</fullName>
    </submittedName>
</protein>
<sequence>MKMPKRLIASLGVLMLSATPLLNASADQRGDIVLIAVGTGIVYEILEGVL</sequence>
<proteinExistence type="predicted"/>